<dbReference type="Pfam" id="PF04542">
    <property type="entry name" value="Sigma70_r2"/>
    <property type="match status" value="1"/>
</dbReference>
<dbReference type="Pfam" id="PF08281">
    <property type="entry name" value="Sigma70_r4_2"/>
    <property type="match status" value="1"/>
</dbReference>
<proteinExistence type="inferred from homology"/>
<dbReference type="Gene3D" id="1.10.10.10">
    <property type="entry name" value="Winged helix-like DNA-binding domain superfamily/Winged helix DNA-binding domain"/>
    <property type="match status" value="1"/>
</dbReference>
<keyword evidence="2" id="KW-0805">Transcription regulation</keyword>
<dbReference type="NCBIfam" id="TIGR02937">
    <property type="entry name" value="sigma70-ECF"/>
    <property type="match status" value="1"/>
</dbReference>
<dbReference type="PANTHER" id="PTHR30173">
    <property type="entry name" value="SIGMA 19 FACTOR"/>
    <property type="match status" value="1"/>
</dbReference>
<keyword evidence="3" id="KW-0731">Sigma factor</keyword>
<evidence type="ECO:0000259" key="6">
    <source>
        <dbReference type="Pfam" id="PF04542"/>
    </source>
</evidence>
<dbReference type="InterPro" id="IPR013325">
    <property type="entry name" value="RNA_pol_sigma_r2"/>
</dbReference>
<evidence type="ECO:0000256" key="5">
    <source>
        <dbReference type="SAM" id="MobiDB-lite"/>
    </source>
</evidence>
<comment type="similarity">
    <text evidence="1">Belongs to the sigma-70 factor family. ECF subfamily.</text>
</comment>
<feature type="region of interest" description="Disordered" evidence="5">
    <location>
        <begin position="215"/>
        <end position="258"/>
    </location>
</feature>
<evidence type="ECO:0000256" key="2">
    <source>
        <dbReference type="ARBA" id="ARBA00023015"/>
    </source>
</evidence>
<feature type="domain" description="RNA polymerase sigma factor 70 region 4 type 2" evidence="7">
    <location>
        <begin position="117"/>
        <end position="169"/>
    </location>
</feature>
<dbReference type="InterPro" id="IPR007627">
    <property type="entry name" value="RNA_pol_sigma70_r2"/>
</dbReference>
<dbReference type="SUPFAM" id="SSF88946">
    <property type="entry name" value="Sigma2 domain of RNA polymerase sigma factors"/>
    <property type="match status" value="1"/>
</dbReference>
<dbReference type="InterPro" id="IPR036388">
    <property type="entry name" value="WH-like_DNA-bd_sf"/>
</dbReference>
<dbReference type="RefSeq" id="WP_208267678.1">
    <property type="nucleotide sequence ID" value="NZ_BAAAGM010000033.1"/>
</dbReference>
<evidence type="ECO:0000256" key="3">
    <source>
        <dbReference type="ARBA" id="ARBA00023082"/>
    </source>
</evidence>
<protein>
    <submittedName>
        <fullName evidence="8">Sigma-70 family RNA polymerase sigma factor</fullName>
    </submittedName>
</protein>
<name>A0ABS3QZ95_9ACTN</name>
<dbReference type="InterPro" id="IPR013249">
    <property type="entry name" value="RNA_pol_sigma70_r4_t2"/>
</dbReference>
<feature type="domain" description="RNA polymerase sigma-70 region 2" evidence="6">
    <location>
        <begin position="24"/>
        <end position="84"/>
    </location>
</feature>
<dbReference type="Proteomes" id="UP000666915">
    <property type="component" value="Unassembled WGS sequence"/>
</dbReference>
<accession>A0ABS3QZ95</accession>
<dbReference type="InterPro" id="IPR052704">
    <property type="entry name" value="ECF_Sigma-70_Domain"/>
</dbReference>
<evidence type="ECO:0000256" key="4">
    <source>
        <dbReference type="ARBA" id="ARBA00023163"/>
    </source>
</evidence>
<gene>
    <name evidence="8" type="ORF">J4557_17555</name>
</gene>
<dbReference type="PANTHER" id="PTHR30173:SF36">
    <property type="entry name" value="ECF RNA POLYMERASE SIGMA FACTOR SIGJ"/>
    <property type="match status" value="1"/>
</dbReference>
<evidence type="ECO:0000256" key="1">
    <source>
        <dbReference type="ARBA" id="ARBA00010641"/>
    </source>
</evidence>
<sequence length="258" mass="27881">MNIQLDERDRATSLDQAAAVFGDVRSRLFGIAYRVLGGPAEAEDIVQETWLRWQDAEHAVIADPGAFLALITTRLSINAARSARVRRETGIGPRTPEPVDLGADPAAGAERAEAVERALLLLLETLTPAQRAAYILREAFDYPYARIAELIRLSPANVRQVVSRARRQLSAPRRGSIGAGEHRRLLSTFLEAAQEGKVRALEELLVADVVGSSGATPALRREPSPAQETVVSRRVARCTVSGPGGRRGSARRPVPADA</sequence>
<reference evidence="8 9" key="1">
    <citation type="submission" date="2021-03" db="EMBL/GenBank/DDBJ databases">
        <authorList>
            <person name="Kanchanasin P."/>
            <person name="Saeng-In P."/>
            <person name="Phongsopitanun W."/>
            <person name="Yuki M."/>
            <person name="Kudo T."/>
            <person name="Ohkuma M."/>
            <person name="Tanasupawat S."/>
        </authorList>
    </citation>
    <scope>NUCLEOTIDE SEQUENCE [LARGE SCALE GENOMIC DNA]</scope>
    <source>
        <strain evidence="8 9">L46</strain>
    </source>
</reference>
<evidence type="ECO:0000313" key="8">
    <source>
        <dbReference type="EMBL" id="MBO2439332.1"/>
    </source>
</evidence>
<keyword evidence="9" id="KW-1185">Reference proteome</keyword>
<dbReference type="EMBL" id="JAGEOK010000010">
    <property type="protein sequence ID" value="MBO2439332.1"/>
    <property type="molecule type" value="Genomic_DNA"/>
</dbReference>
<dbReference type="InterPro" id="IPR013324">
    <property type="entry name" value="RNA_pol_sigma_r3/r4-like"/>
</dbReference>
<evidence type="ECO:0000259" key="7">
    <source>
        <dbReference type="Pfam" id="PF08281"/>
    </source>
</evidence>
<evidence type="ECO:0000313" key="9">
    <source>
        <dbReference type="Proteomes" id="UP000666915"/>
    </source>
</evidence>
<organism evidence="8 9">
    <name type="scientific">Actinomadura nitritigenes</name>
    <dbReference type="NCBI Taxonomy" id="134602"/>
    <lineage>
        <taxon>Bacteria</taxon>
        <taxon>Bacillati</taxon>
        <taxon>Actinomycetota</taxon>
        <taxon>Actinomycetes</taxon>
        <taxon>Streptosporangiales</taxon>
        <taxon>Thermomonosporaceae</taxon>
        <taxon>Actinomadura</taxon>
    </lineage>
</organism>
<dbReference type="InterPro" id="IPR014284">
    <property type="entry name" value="RNA_pol_sigma-70_dom"/>
</dbReference>
<dbReference type="Gene3D" id="1.10.1740.10">
    <property type="match status" value="1"/>
</dbReference>
<comment type="caution">
    <text evidence="8">The sequence shown here is derived from an EMBL/GenBank/DDBJ whole genome shotgun (WGS) entry which is preliminary data.</text>
</comment>
<dbReference type="SUPFAM" id="SSF88659">
    <property type="entry name" value="Sigma3 and sigma4 domains of RNA polymerase sigma factors"/>
    <property type="match status" value="1"/>
</dbReference>
<keyword evidence="4" id="KW-0804">Transcription</keyword>